<proteinExistence type="evidence at transcript level"/>
<dbReference type="GO" id="GO:0000045">
    <property type="term" value="P:autophagosome assembly"/>
    <property type="evidence" value="ECO:0007669"/>
    <property type="project" value="TreeGrafter"/>
</dbReference>
<evidence type="ECO:0000256" key="3">
    <source>
        <dbReference type="SAM" id="MobiDB-lite"/>
    </source>
</evidence>
<keyword evidence="1 2" id="KW-0175">Coiled coil</keyword>
<dbReference type="GO" id="GO:0043495">
    <property type="term" value="F:protein-membrane adaptor activity"/>
    <property type="evidence" value="ECO:0007669"/>
    <property type="project" value="TreeGrafter"/>
</dbReference>
<dbReference type="GO" id="GO:0097629">
    <property type="term" value="C:extrinsic component of omegasome membrane"/>
    <property type="evidence" value="ECO:0007669"/>
    <property type="project" value="TreeGrafter"/>
</dbReference>
<dbReference type="Pfam" id="PF10186">
    <property type="entry name" value="ATG14"/>
    <property type="match status" value="1"/>
</dbReference>
<dbReference type="GO" id="GO:0009267">
    <property type="term" value="P:cellular response to starvation"/>
    <property type="evidence" value="ECO:0007669"/>
    <property type="project" value="TreeGrafter"/>
</dbReference>
<dbReference type="GO" id="GO:0000423">
    <property type="term" value="P:mitophagy"/>
    <property type="evidence" value="ECO:0007669"/>
    <property type="project" value="TreeGrafter"/>
</dbReference>
<dbReference type="EMBL" id="MH231848">
    <property type="protein sequence ID" value="AWV66655.1"/>
    <property type="molecule type" value="mRNA"/>
</dbReference>
<dbReference type="PANTHER" id="PTHR13664:SF0">
    <property type="entry name" value="BECLIN 1-ASSOCIATED AUTOPHAGY-RELATED KEY REGULATOR"/>
    <property type="match status" value="1"/>
</dbReference>
<organism evidence="4">
    <name type="scientific">Brachionus plicatilis</name>
    <name type="common">Marine rotifer</name>
    <name type="synonym">Brachionus muelleri</name>
    <dbReference type="NCBI Taxonomy" id="10195"/>
    <lineage>
        <taxon>Eukaryota</taxon>
        <taxon>Metazoa</taxon>
        <taxon>Spiralia</taxon>
        <taxon>Gnathifera</taxon>
        <taxon>Rotifera</taxon>
        <taxon>Eurotatoria</taxon>
        <taxon>Monogononta</taxon>
        <taxon>Pseudotrocha</taxon>
        <taxon>Ploima</taxon>
        <taxon>Brachionidae</taxon>
        <taxon>Brachionus</taxon>
    </lineage>
</organism>
<dbReference type="GO" id="GO:0097632">
    <property type="term" value="C:extrinsic component of phagophore assembly site membrane"/>
    <property type="evidence" value="ECO:0007669"/>
    <property type="project" value="TreeGrafter"/>
</dbReference>
<evidence type="ECO:0000313" key="4">
    <source>
        <dbReference type="EMBL" id="AWV66655.1"/>
    </source>
</evidence>
<accession>A0A2Z4EUJ4</accession>
<reference evidence="4" key="1">
    <citation type="journal article" date="2018" name="Aquat. Toxicol.">
        <title>Genome-wide identification of 99 autophagy-related (Atg) genes in the monogonont rotifer Brachionus spp. and transcriptional modulation in response to cadmium.</title>
        <authorList>
            <person name="Kang H.M."/>
            <person name="Lee J.S."/>
            <person name="Kim M.S."/>
            <person name="Lee Y.H."/>
            <person name="Jung J.H."/>
            <person name="Hagiwara A."/>
            <person name="Zhou B."/>
            <person name="Lee J.S."/>
            <person name="Jeong C.B."/>
        </authorList>
    </citation>
    <scope>NUCLEOTIDE SEQUENCE</scope>
</reference>
<dbReference type="GO" id="GO:0016240">
    <property type="term" value="P:autophagosome membrane docking"/>
    <property type="evidence" value="ECO:0007669"/>
    <property type="project" value="TreeGrafter"/>
</dbReference>
<sequence length="452" mass="53134">MTYQDELNESPPQELSNPKKFNFLISQNAYLVINDKKVHLQRLKELNNNLFTNFKENYRTVFYKNELITSIHEKRKNVKSFKEQLIDQKLNVQKCKYQVNALNEQMLEKKQDISLCSEKIKKCKEIKKKLENMTIEKTKELNELKLLLIEYQKKRIYQLNKEIFDITEIKQKEEDMTQKSTLTALKDALQTVYVNGRWIFANDHVIYRIINSTLPTDGEYISSMKEWLKNEDRHKEYETEEMETRNSYPRLGASSIAINSSTSGPTLDSSNRPTIISGLTHTVQFVNLIAFYFNILLPYNLPHSKFCNQSMTIDQFQNAIAKLNTNIVYMCIHQHVPISNLLPKQTLENLYYFMNYFQNLAIKLREKHPVVFPDHFIFMMNEMFAETDDDNSMEKSIPNMLFPKENEDWETVPQSDEIPSDDSLNSASSKNVSMSLISSVFQIFYKGNTKQN</sequence>
<feature type="region of interest" description="Disordered" evidence="3">
    <location>
        <begin position="408"/>
        <end position="430"/>
    </location>
</feature>
<dbReference type="GO" id="GO:0035014">
    <property type="term" value="F:phosphatidylinositol 3-kinase regulator activity"/>
    <property type="evidence" value="ECO:0007669"/>
    <property type="project" value="TreeGrafter"/>
</dbReference>
<evidence type="ECO:0000256" key="2">
    <source>
        <dbReference type="SAM" id="Coils"/>
    </source>
</evidence>
<dbReference type="GO" id="GO:0005776">
    <property type="term" value="C:autophagosome"/>
    <property type="evidence" value="ECO:0007669"/>
    <property type="project" value="TreeGrafter"/>
</dbReference>
<protein>
    <submittedName>
        <fullName evidence="4">Beclin 1-associated autophagy-related key regulator</fullName>
    </submittedName>
</protein>
<dbReference type="GO" id="GO:0035032">
    <property type="term" value="C:phosphatidylinositol 3-kinase complex, class III"/>
    <property type="evidence" value="ECO:0007669"/>
    <property type="project" value="TreeGrafter"/>
</dbReference>
<reference evidence="4" key="2">
    <citation type="submission" date="2018-04" db="EMBL/GenBank/DDBJ databases">
        <authorList>
            <person name="Go L.Y."/>
            <person name="Mitchell J.A."/>
        </authorList>
    </citation>
    <scope>NUCLEOTIDE SEQUENCE</scope>
</reference>
<dbReference type="AlphaFoldDB" id="A0A2Z4EUJ4"/>
<dbReference type="PANTHER" id="PTHR13664">
    <property type="entry name" value="BECLIN 1-ASSOCIATED AUTOPHAGY-RELATED KEY REGULATOR"/>
    <property type="match status" value="1"/>
</dbReference>
<evidence type="ECO:0000256" key="1">
    <source>
        <dbReference type="ARBA" id="ARBA00023054"/>
    </source>
</evidence>
<name>A0A2Z4EUJ4_BRAPC</name>
<feature type="coiled-coil region" evidence="2">
    <location>
        <begin position="116"/>
        <end position="143"/>
    </location>
</feature>
<dbReference type="InterPro" id="IPR018791">
    <property type="entry name" value="UV_resistance/autophagy_Atg14"/>
</dbReference>